<name>A0AAV7SLV8_PLEWA</name>
<dbReference type="EMBL" id="JANPWB010000008">
    <property type="protein sequence ID" value="KAJ1165061.1"/>
    <property type="molecule type" value="Genomic_DNA"/>
</dbReference>
<organism evidence="1 2">
    <name type="scientific">Pleurodeles waltl</name>
    <name type="common">Iberian ribbed newt</name>
    <dbReference type="NCBI Taxonomy" id="8319"/>
    <lineage>
        <taxon>Eukaryota</taxon>
        <taxon>Metazoa</taxon>
        <taxon>Chordata</taxon>
        <taxon>Craniata</taxon>
        <taxon>Vertebrata</taxon>
        <taxon>Euteleostomi</taxon>
        <taxon>Amphibia</taxon>
        <taxon>Batrachia</taxon>
        <taxon>Caudata</taxon>
        <taxon>Salamandroidea</taxon>
        <taxon>Salamandridae</taxon>
        <taxon>Pleurodelinae</taxon>
        <taxon>Pleurodeles</taxon>
    </lineage>
</organism>
<accession>A0AAV7SLV8</accession>
<keyword evidence="2" id="KW-1185">Reference proteome</keyword>
<dbReference type="AlphaFoldDB" id="A0AAV7SLV8"/>
<comment type="caution">
    <text evidence="1">The sequence shown here is derived from an EMBL/GenBank/DDBJ whole genome shotgun (WGS) entry which is preliminary data.</text>
</comment>
<proteinExistence type="predicted"/>
<dbReference type="Proteomes" id="UP001066276">
    <property type="component" value="Chromosome 4_2"/>
</dbReference>
<sequence>MDHVSLEMEPHVIRTCRLKSASLPFCSEHSSQGLVWETTNHLTEYFVVERRCCSCQPEDREGKVPLRVRCPCVRKHRQRGLNGSRVVDA</sequence>
<protein>
    <submittedName>
        <fullName evidence="1">Uncharacterized protein</fullName>
    </submittedName>
</protein>
<evidence type="ECO:0000313" key="2">
    <source>
        <dbReference type="Proteomes" id="UP001066276"/>
    </source>
</evidence>
<gene>
    <name evidence="1" type="ORF">NDU88_005491</name>
</gene>
<reference evidence="1" key="1">
    <citation type="journal article" date="2022" name="bioRxiv">
        <title>Sequencing and chromosome-scale assembly of the giantPleurodeles waltlgenome.</title>
        <authorList>
            <person name="Brown T."/>
            <person name="Elewa A."/>
            <person name="Iarovenko S."/>
            <person name="Subramanian E."/>
            <person name="Araus A.J."/>
            <person name="Petzold A."/>
            <person name="Susuki M."/>
            <person name="Suzuki K.-i.T."/>
            <person name="Hayashi T."/>
            <person name="Toyoda A."/>
            <person name="Oliveira C."/>
            <person name="Osipova E."/>
            <person name="Leigh N.D."/>
            <person name="Simon A."/>
            <person name="Yun M.H."/>
        </authorList>
    </citation>
    <scope>NUCLEOTIDE SEQUENCE</scope>
    <source>
        <strain evidence="1">20211129_DDA</strain>
        <tissue evidence="1">Liver</tissue>
    </source>
</reference>
<evidence type="ECO:0000313" key="1">
    <source>
        <dbReference type="EMBL" id="KAJ1165061.1"/>
    </source>
</evidence>